<gene>
    <name evidence="1" type="ORF">H6A01_02135</name>
</gene>
<comment type="caution">
    <text evidence="1">The sequence shown here is derived from an EMBL/GenBank/DDBJ whole genome shotgun (WGS) entry which is preliminary data.</text>
</comment>
<dbReference type="Proteomes" id="UP000707138">
    <property type="component" value="Unassembled WGS sequence"/>
</dbReference>
<name>A0ABS2GFK5_9FIRM</name>
<evidence type="ECO:0008006" key="3">
    <source>
        <dbReference type="Google" id="ProtNLM"/>
    </source>
</evidence>
<organism evidence="1 2">
    <name type="scientific">Veillonella magna</name>
    <dbReference type="NCBI Taxonomy" id="464322"/>
    <lineage>
        <taxon>Bacteria</taxon>
        <taxon>Bacillati</taxon>
        <taxon>Bacillota</taxon>
        <taxon>Negativicutes</taxon>
        <taxon>Veillonellales</taxon>
        <taxon>Veillonellaceae</taxon>
        <taxon>Veillonella</taxon>
    </lineage>
</organism>
<keyword evidence="2" id="KW-1185">Reference proteome</keyword>
<accession>A0ABS2GFK5</accession>
<reference evidence="1 2" key="1">
    <citation type="journal article" date="2021" name="Sci. Rep.">
        <title>The distribution of antibiotic resistance genes in chicken gut microbiota commensals.</title>
        <authorList>
            <person name="Juricova H."/>
            <person name="Matiasovicova J."/>
            <person name="Kubasova T."/>
            <person name="Cejkova D."/>
            <person name="Rychlik I."/>
        </authorList>
    </citation>
    <scope>NUCLEOTIDE SEQUENCE [LARGE SCALE GENOMIC DNA]</scope>
    <source>
        <strain evidence="1 2">An537</strain>
    </source>
</reference>
<dbReference type="RefSeq" id="WP_205087399.1">
    <property type="nucleotide sequence ID" value="NZ_JACJLA010000003.1"/>
</dbReference>
<evidence type="ECO:0000313" key="1">
    <source>
        <dbReference type="EMBL" id="MBM6912130.1"/>
    </source>
</evidence>
<proteinExistence type="predicted"/>
<protein>
    <recommendedName>
        <fullName evidence="3">Transposase/invertase (TIGR01784 family)</fullName>
    </recommendedName>
</protein>
<sequence>MITKRLSSNVDSITSDRIDTVSKRRNISADEATNTDTYFSYALPTGSLLVHEDIIDYEMELLVRHNDGIREGIAIGRKEGLAAGRKERLSQGLKQGQAAGSQLRAQKMAISMLEDKASIALISKYTGLSEQEIRSLAKEHDLL</sequence>
<evidence type="ECO:0000313" key="2">
    <source>
        <dbReference type="Proteomes" id="UP000707138"/>
    </source>
</evidence>
<dbReference type="EMBL" id="JACJLA010000003">
    <property type="protein sequence ID" value="MBM6912130.1"/>
    <property type="molecule type" value="Genomic_DNA"/>
</dbReference>